<reference evidence="1" key="1">
    <citation type="submission" date="2020-07" db="EMBL/GenBank/DDBJ databases">
        <title>Multicomponent nature underlies the extraordinary mechanical properties of spider dragline silk.</title>
        <authorList>
            <person name="Kono N."/>
            <person name="Nakamura H."/>
            <person name="Mori M."/>
            <person name="Yoshida Y."/>
            <person name="Ohtoshi R."/>
            <person name="Malay A.D."/>
            <person name="Moran D.A.P."/>
            <person name="Tomita M."/>
            <person name="Numata K."/>
            <person name="Arakawa K."/>
        </authorList>
    </citation>
    <scope>NUCLEOTIDE SEQUENCE</scope>
</reference>
<evidence type="ECO:0000313" key="1">
    <source>
        <dbReference type="EMBL" id="GFR25289.1"/>
    </source>
</evidence>
<organism evidence="1 2">
    <name type="scientific">Trichonephila clavata</name>
    <name type="common">Joro spider</name>
    <name type="synonym">Nephila clavata</name>
    <dbReference type="NCBI Taxonomy" id="2740835"/>
    <lineage>
        <taxon>Eukaryota</taxon>
        <taxon>Metazoa</taxon>
        <taxon>Ecdysozoa</taxon>
        <taxon>Arthropoda</taxon>
        <taxon>Chelicerata</taxon>
        <taxon>Arachnida</taxon>
        <taxon>Araneae</taxon>
        <taxon>Araneomorphae</taxon>
        <taxon>Entelegynae</taxon>
        <taxon>Araneoidea</taxon>
        <taxon>Nephilidae</taxon>
        <taxon>Trichonephila</taxon>
    </lineage>
</organism>
<keyword evidence="2" id="KW-1185">Reference proteome</keyword>
<gene>
    <name evidence="1" type="ORF">TNCT_637491</name>
</gene>
<name>A0A8X6HKE8_TRICU</name>
<sequence>MSHYICVVQRTFYYPRFPNSIPYLQQVRRPYSKTNKDSDDPLLYPLISTNGRKLTTYPDSNRKTYFPKLEFPNLHQTTQ</sequence>
<comment type="caution">
    <text evidence="1">The sequence shown here is derived from an EMBL/GenBank/DDBJ whole genome shotgun (WGS) entry which is preliminary data.</text>
</comment>
<dbReference type="AlphaFoldDB" id="A0A8X6HKE8"/>
<protein>
    <submittedName>
        <fullName evidence="1">Uncharacterized protein</fullName>
    </submittedName>
</protein>
<proteinExistence type="predicted"/>
<dbReference type="EMBL" id="BMAO01028507">
    <property type="protein sequence ID" value="GFR25289.1"/>
    <property type="molecule type" value="Genomic_DNA"/>
</dbReference>
<dbReference type="Proteomes" id="UP000887116">
    <property type="component" value="Unassembled WGS sequence"/>
</dbReference>
<evidence type="ECO:0000313" key="2">
    <source>
        <dbReference type="Proteomes" id="UP000887116"/>
    </source>
</evidence>
<accession>A0A8X6HKE8</accession>